<dbReference type="NCBIfam" id="NF004863">
    <property type="entry name" value="PRK06223.1"/>
    <property type="match status" value="1"/>
</dbReference>
<keyword evidence="4 7" id="KW-0560">Oxidoreductase</keyword>
<dbReference type="InterPro" id="IPR022383">
    <property type="entry name" value="Lactate/malate_DH_C"/>
</dbReference>
<evidence type="ECO:0000259" key="11">
    <source>
        <dbReference type="Pfam" id="PF02866"/>
    </source>
</evidence>
<evidence type="ECO:0000256" key="7">
    <source>
        <dbReference type="HAMAP-Rule" id="MF_00488"/>
    </source>
</evidence>
<evidence type="ECO:0000256" key="5">
    <source>
        <dbReference type="ARBA" id="ARBA00023027"/>
    </source>
</evidence>
<dbReference type="AlphaFoldDB" id="A0A845L672"/>
<feature type="binding site" evidence="7">
    <location>
        <position position="81"/>
    </location>
    <ligand>
        <name>substrate</name>
    </ligand>
</feature>
<dbReference type="NCBIfam" id="NF000824">
    <property type="entry name" value="PRK00066.1"/>
    <property type="match status" value="1"/>
</dbReference>
<feature type="binding site" evidence="7">
    <location>
        <begin position="119"/>
        <end position="122"/>
    </location>
    <ligand>
        <name>substrate</name>
    </ligand>
</feature>
<dbReference type="InterPro" id="IPR018177">
    <property type="entry name" value="L-lactate_DH_AS"/>
</dbReference>
<feature type="binding site" evidence="7">
    <location>
        <begin position="78"/>
        <end position="79"/>
    </location>
    <ligand>
        <name>NAD(+)</name>
        <dbReference type="ChEBI" id="CHEBI:57540"/>
    </ligand>
</feature>
<comment type="pathway">
    <text evidence="1 7">Fermentation; pyruvate fermentation to lactate; (S)-lactate from pyruvate: step 1/1.</text>
</comment>
<keyword evidence="7" id="KW-0963">Cytoplasm</keyword>
<gene>
    <name evidence="7" type="primary">ldh</name>
    <name evidence="12" type="ORF">GTO91_10665</name>
</gene>
<comment type="activity regulation">
    <text evidence="7">Allosterically activated by fructose 1,6-bisphosphate (FBP).</text>
</comment>
<name>A0A845L672_9FIRM</name>
<keyword evidence="7" id="KW-0021">Allosteric enzyme</keyword>
<evidence type="ECO:0000259" key="10">
    <source>
        <dbReference type="Pfam" id="PF00056"/>
    </source>
</evidence>
<evidence type="ECO:0000256" key="2">
    <source>
        <dbReference type="ARBA" id="ARBA00006054"/>
    </source>
</evidence>
<dbReference type="PROSITE" id="PS00064">
    <property type="entry name" value="L_LDH"/>
    <property type="match status" value="1"/>
</dbReference>
<dbReference type="EC" id="1.1.1.27" evidence="3 7"/>
<feature type="binding site" evidence="7 9">
    <location>
        <begin position="117"/>
        <end position="119"/>
    </location>
    <ligand>
        <name>NAD(+)</name>
        <dbReference type="ChEBI" id="CHEBI:57540"/>
    </ligand>
</feature>
<keyword evidence="13" id="KW-1185">Reference proteome</keyword>
<evidence type="ECO:0000256" key="8">
    <source>
        <dbReference type="PIRSR" id="PIRSR000102-1"/>
    </source>
</evidence>
<dbReference type="SUPFAM" id="SSF51735">
    <property type="entry name" value="NAD(P)-binding Rossmann-fold domains"/>
    <property type="match status" value="1"/>
</dbReference>
<protein>
    <recommendedName>
        <fullName evidence="3 7">L-lactate dehydrogenase</fullName>
        <shortName evidence="7">L-LDH</shortName>
        <ecNumber evidence="3 7">1.1.1.27</ecNumber>
    </recommendedName>
</protein>
<comment type="catalytic activity">
    <reaction evidence="6 7">
        <text>(S)-lactate + NAD(+) = pyruvate + NADH + H(+)</text>
        <dbReference type="Rhea" id="RHEA:23444"/>
        <dbReference type="ChEBI" id="CHEBI:15361"/>
        <dbReference type="ChEBI" id="CHEBI:15378"/>
        <dbReference type="ChEBI" id="CHEBI:16651"/>
        <dbReference type="ChEBI" id="CHEBI:57540"/>
        <dbReference type="ChEBI" id="CHEBI:57945"/>
        <dbReference type="EC" id="1.1.1.27"/>
    </reaction>
</comment>
<dbReference type="Pfam" id="PF00056">
    <property type="entry name" value="Ldh_1_N"/>
    <property type="match status" value="1"/>
</dbReference>
<organism evidence="12 13">
    <name type="scientific">Heliomicrobium undosum</name>
    <dbReference type="NCBI Taxonomy" id="121734"/>
    <lineage>
        <taxon>Bacteria</taxon>
        <taxon>Bacillati</taxon>
        <taxon>Bacillota</taxon>
        <taxon>Clostridia</taxon>
        <taxon>Eubacteriales</taxon>
        <taxon>Heliobacteriaceae</taxon>
        <taxon>Heliomicrobium</taxon>
    </lineage>
</organism>
<dbReference type="InterPro" id="IPR011304">
    <property type="entry name" value="L-lactate_DH"/>
</dbReference>
<reference evidence="12 13" key="1">
    <citation type="submission" date="2020-01" db="EMBL/GenBank/DDBJ databases">
        <title>Whole-genome sequence of Heliobacterium undosum DSM 13378.</title>
        <authorList>
            <person name="Kyndt J.A."/>
            <person name="Meyer T.E."/>
        </authorList>
    </citation>
    <scope>NUCLEOTIDE SEQUENCE [LARGE SCALE GENOMIC DNA]</scope>
    <source>
        <strain evidence="12 13">DSM 13378</strain>
    </source>
</reference>
<feature type="binding site" evidence="7">
    <location>
        <position position="39"/>
    </location>
    <ligand>
        <name>NAD(+)</name>
        <dbReference type="ChEBI" id="CHEBI:57540"/>
    </ligand>
</feature>
<dbReference type="CDD" id="cd05292">
    <property type="entry name" value="LDH_2"/>
    <property type="match status" value="1"/>
</dbReference>
<comment type="subunit">
    <text evidence="7">Homotetramer.</text>
</comment>
<evidence type="ECO:0000313" key="12">
    <source>
        <dbReference type="EMBL" id="MZP30170.1"/>
    </source>
</evidence>
<keyword evidence="7" id="KW-0597">Phosphoprotein</keyword>
<dbReference type="Pfam" id="PF02866">
    <property type="entry name" value="Ldh_1_C"/>
    <property type="match status" value="1"/>
</dbReference>
<feature type="binding site" evidence="7">
    <location>
        <begin position="147"/>
        <end position="150"/>
    </location>
    <ligand>
        <name>substrate</name>
    </ligand>
</feature>
<dbReference type="PIRSF" id="PIRSF000102">
    <property type="entry name" value="Lac_mal_DH"/>
    <property type="match status" value="1"/>
</dbReference>
<comment type="similarity">
    <text evidence="2 7">Belongs to the LDH/MDH superfamily. LDH family.</text>
</comment>
<evidence type="ECO:0000256" key="6">
    <source>
        <dbReference type="ARBA" id="ARBA00049258"/>
    </source>
</evidence>
<dbReference type="InterPro" id="IPR015955">
    <property type="entry name" value="Lactate_DH/Glyco_Ohase_4_C"/>
</dbReference>
<dbReference type="Proteomes" id="UP000463470">
    <property type="component" value="Unassembled WGS sequence"/>
</dbReference>
<dbReference type="InterPro" id="IPR036291">
    <property type="entry name" value="NAD(P)-bd_dom_sf"/>
</dbReference>
<comment type="function">
    <text evidence="7">Catalyzes the conversion of lactate to pyruvate.</text>
</comment>
<evidence type="ECO:0000256" key="3">
    <source>
        <dbReference type="ARBA" id="ARBA00012967"/>
    </source>
</evidence>
<dbReference type="HAMAP" id="MF_00488">
    <property type="entry name" value="Lactate_dehydrog"/>
    <property type="match status" value="1"/>
</dbReference>
<feature type="binding site" evidence="7">
    <location>
        <position position="13"/>
    </location>
    <ligand>
        <name>NAD(+)</name>
        <dbReference type="ChEBI" id="CHEBI:57540"/>
    </ligand>
</feature>
<dbReference type="PANTHER" id="PTHR43128">
    <property type="entry name" value="L-2-HYDROXYCARBOXYLATE DEHYDROGENASE (NAD(P)(+))"/>
    <property type="match status" value="1"/>
</dbReference>
<dbReference type="Gene3D" id="3.40.50.720">
    <property type="entry name" value="NAD(P)-binding Rossmann-like Domain"/>
    <property type="match status" value="1"/>
</dbReference>
<dbReference type="Gene3D" id="3.90.110.10">
    <property type="entry name" value="Lactate dehydrogenase/glycoside hydrolase, family 4, C-terminal"/>
    <property type="match status" value="1"/>
</dbReference>
<dbReference type="GO" id="GO:0004459">
    <property type="term" value="F:L-lactate dehydrogenase (NAD+) activity"/>
    <property type="evidence" value="ECO:0007669"/>
    <property type="project" value="UniProtKB-UniRule"/>
</dbReference>
<comment type="caution">
    <text evidence="12">The sequence shown here is derived from an EMBL/GenBank/DDBJ whole genome shotgun (WGS) entry which is preliminary data.</text>
</comment>
<feature type="binding site" evidence="7 9">
    <location>
        <position position="34"/>
    </location>
    <ligand>
        <name>NAD(+)</name>
        <dbReference type="ChEBI" id="CHEBI:57540"/>
    </ligand>
</feature>
<sequence length="309" mass="33287">MDVRVSIIGTGNVGAATAFGLLSASTASELVLVDINKKKAEGEAMDLSHGVSFVSPVEVVSGDYSDCKGSRIVIFTAGANQKPGETRLDLAEKNTAILKQAIPELMKHCPDAILLMVANPVDILTYAALKISGLPPRQVIGSGTVLDSSRLRYTLSRHFGVDVRNVHAYIAGEHGDTEVPLWSLANIAGADLEHIDFFGKAPLDRQALFEETKTAAYHIIERKGATYYAIALAVRRICEAILRDEHSVLTISSLIEGDYGIRDVCLSLPSLVYAGGRERILDLPLSHQEEGLLRHSAGELRKVLSGLGF</sequence>
<dbReference type="EMBL" id="WXEY01000010">
    <property type="protein sequence ID" value="MZP30170.1"/>
    <property type="molecule type" value="Genomic_DNA"/>
</dbReference>
<dbReference type="InterPro" id="IPR001557">
    <property type="entry name" value="L-lactate/malate_DH"/>
</dbReference>
<evidence type="ECO:0000313" key="13">
    <source>
        <dbReference type="Proteomes" id="UP000463470"/>
    </source>
</evidence>
<feature type="domain" description="Lactate/malate dehydrogenase C-terminal" evidence="11">
    <location>
        <begin position="144"/>
        <end position="304"/>
    </location>
</feature>
<dbReference type="InterPro" id="IPR001236">
    <property type="entry name" value="Lactate/malate_DH_N"/>
</dbReference>
<feature type="binding site" evidence="7">
    <location>
        <position position="226"/>
    </location>
    <ligand>
        <name>substrate</name>
    </ligand>
</feature>
<feature type="modified residue" description="Phosphotyrosine" evidence="7">
    <location>
        <position position="217"/>
    </location>
</feature>
<evidence type="ECO:0000256" key="4">
    <source>
        <dbReference type="ARBA" id="ARBA00023002"/>
    </source>
</evidence>
<feature type="binding site" evidence="7">
    <location>
        <position position="142"/>
    </location>
    <ligand>
        <name>NAD(+)</name>
        <dbReference type="ChEBI" id="CHEBI:57540"/>
    </ligand>
</feature>
<keyword evidence="5 7" id="KW-0520">NAD</keyword>
<dbReference type="GO" id="GO:0006089">
    <property type="term" value="P:lactate metabolic process"/>
    <property type="evidence" value="ECO:0007669"/>
    <property type="project" value="TreeGrafter"/>
</dbReference>
<feature type="binding site" evidence="7">
    <location>
        <position position="64"/>
    </location>
    <ligand>
        <name>NAD(+)</name>
        <dbReference type="ChEBI" id="CHEBI:57540"/>
    </ligand>
</feature>
<feature type="binding site" evidence="9">
    <location>
        <begin position="9"/>
        <end position="14"/>
    </location>
    <ligand>
        <name>NAD(+)</name>
        <dbReference type="ChEBI" id="CHEBI:57540"/>
    </ligand>
</feature>
<evidence type="ECO:0000256" key="9">
    <source>
        <dbReference type="PIRSR" id="PIRSR000102-3"/>
    </source>
</evidence>
<feature type="binding site" evidence="7">
    <location>
        <position position="167"/>
    </location>
    <ligand>
        <name>beta-D-fructose 1,6-bisphosphate</name>
        <dbReference type="ChEBI" id="CHEBI:32966"/>
        <note>allosteric activator</note>
    </ligand>
</feature>
<feature type="active site" description="Proton acceptor" evidence="7 8">
    <location>
        <position position="174"/>
    </location>
</feature>
<dbReference type="UniPathway" id="UPA00554">
    <property type="reaction ID" value="UER00611"/>
</dbReference>
<feature type="binding site" evidence="9">
    <location>
        <position position="94"/>
    </location>
    <ligand>
        <name>NAD(+)</name>
        <dbReference type="ChEBI" id="CHEBI:57540"/>
    </ligand>
</feature>
<dbReference type="NCBIfam" id="TIGR01771">
    <property type="entry name" value="L-LDH-NAD"/>
    <property type="match status" value="1"/>
</dbReference>
<dbReference type="GO" id="GO:0005737">
    <property type="term" value="C:cytoplasm"/>
    <property type="evidence" value="ECO:0007669"/>
    <property type="project" value="UniProtKB-SubCell"/>
</dbReference>
<feature type="domain" description="Lactate/malate dehydrogenase N-terminal" evidence="10">
    <location>
        <begin position="3"/>
        <end position="141"/>
    </location>
</feature>
<dbReference type="GO" id="GO:0006096">
    <property type="term" value="P:glycolytic process"/>
    <property type="evidence" value="ECO:0007669"/>
    <property type="project" value="UniProtKB-UniRule"/>
</dbReference>
<dbReference type="PRINTS" id="PR00086">
    <property type="entry name" value="LLDHDRGNASE"/>
</dbReference>
<feature type="binding site" evidence="7">
    <location>
        <position position="87"/>
    </location>
    <ligand>
        <name>substrate</name>
    </ligand>
</feature>
<accession>A0A845L672</accession>
<dbReference type="OrthoDB" id="9802969at2"/>
<dbReference type="FunFam" id="3.40.50.720:FF:000018">
    <property type="entry name" value="Malate dehydrogenase"/>
    <property type="match status" value="1"/>
</dbReference>
<dbReference type="RefSeq" id="WP_161258698.1">
    <property type="nucleotide sequence ID" value="NZ_WXEY01000010.1"/>
</dbReference>
<proteinExistence type="inferred from homology"/>
<dbReference type="PANTHER" id="PTHR43128:SF16">
    <property type="entry name" value="L-LACTATE DEHYDROGENASE"/>
    <property type="match status" value="1"/>
</dbReference>
<comment type="caution">
    <text evidence="7">Lacks conserved residue(s) required for the propagation of feature annotation.</text>
</comment>
<evidence type="ECO:0000256" key="1">
    <source>
        <dbReference type="ARBA" id="ARBA00004843"/>
    </source>
</evidence>
<dbReference type="SUPFAM" id="SSF56327">
    <property type="entry name" value="LDH C-terminal domain-like"/>
    <property type="match status" value="1"/>
</dbReference>
<comment type="subcellular location">
    <subcellularLocation>
        <location evidence="7">Cytoplasm</location>
    </subcellularLocation>
</comment>
<feature type="binding site" evidence="7">
    <location>
        <position position="152"/>
    </location>
    <ligand>
        <name>beta-D-fructose 1,6-bisphosphate</name>
        <dbReference type="ChEBI" id="CHEBI:32966"/>
        <note>allosteric activator</note>
    </ligand>
</feature>